<dbReference type="PANTHER" id="PTHR31956">
    <property type="entry name" value="NON-SPECIFIC PHOSPHOLIPASE C4-RELATED"/>
    <property type="match status" value="1"/>
</dbReference>
<keyword evidence="4" id="KW-1185">Reference proteome</keyword>
<dbReference type="InterPro" id="IPR007280">
    <property type="entry name" value="Peptidase_C_arc/bac"/>
</dbReference>
<evidence type="ECO:0000256" key="1">
    <source>
        <dbReference type="ARBA" id="ARBA00022801"/>
    </source>
</evidence>
<organism evidence="3 4">
    <name type="scientific">Undibacterium nitidum</name>
    <dbReference type="NCBI Taxonomy" id="2762298"/>
    <lineage>
        <taxon>Bacteria</taxon>
        <taxon>Pseudomonadati</taxon>
        <taxon>Pseudomonadota</taxon>
        <taxon>Betaproteobacteria</taxon>
        <taxon>Burkholderiales</taxon>
        <taxon>Oxalobacteraceae</taxon>
        <taxon>Undibacterium</taxon>
    </lineage>
</organism>
<feature type="domain" description="Peptidase C-terminal archaeal/bacterial" evidence="2">
    <location>
        <begin position="327"/>
        <end position="395"/>
    </location>
</feature>
<evidence type="ECO:0000313" key="3">
    <source>
        <dbReference type="EMBL" id="MBC3881588.1"/>
    </source>
</evidence>
<dbReference type="InterPro" id="IPR017850">
    <property type="entry name" value="Alkaline_phosphatase_core_sf"/>
</dbReference>
<accession>A0A923HPM5</accession>
<gene>
    <name evidence="3" type="ORF">H8K36_09410</name>
</gene>
<name>A0A923HPM5_9BURK</name>
<dbReference type="Proteomes" id="UP000627446">
    <property type="component" value="Unassembled WGS sequence"/>
</dbReference>
<reference evidence="3" key="1">
    <citation type="submission" date="2020-08" db="EMBL/GenBank/DDBJ databases">
        <title>Novel species isolated from subtropical streams in China.</title>
        <authorList>
            <person name="Lu H."/>
        </authorList>
    </citation>
    <scope>NUCLEOTIDE SEQUENCE</scope>
    <source>
        <strain evidence="3">LX22W</strain>
    </source>
</reference>
<dbReference type="Gene3D" id="2.60.120.380">
    <property type="match status" value="1"/>
</dbReference>
<dbReference type="Pfam" id="PF04185">
    <property type="entry name" value="Phosphoesterase"/>
    <property type="match status" value="1"/>
</dbReference>
<dbReference type="Gene3D" id="3.40.720.10">
    <property type="entry name" value="Alkaline Phosphatase, subunit A"/>
    <property type="match status" value="1"/>
</dbReference>
<dbReference type="SUPFAM" id="SSF53649">
    <property type="entry name" value="Alkaline phosphatase-like"/>
    <property type="match status" value="1"/>
</dbReference>
<sequence length="409" mass="43451">MLTKLHRLQAHLLANQTLGLRDLPTMCRHLVKTVLSATAIVATTWVTAQAQTIPRYDHVVIVIMENQSADQVIGNANAPYINSLAKAGAYFSNSHGITHPSQPNYIGLFSGSTQGVTDDSCPKSFSKANLASQLIGAGFTFAGYSEDMPSVGYTGCSVAKYARKHNPWVNFSNVPAASNQPFTAFPSDFTKLPTVSFVIPNLCNDNHDCPTNTGDTWLKTKLDAYVQWAKTHNSLLILTWDEDDFQVANHISTIFVGAKISPAVYSTNINHYSVLRTLEDMYGLSPIGNAASASAIVDPWGTVSPPSATPLTNGVPVTGVALTKGSSNLYQITVPAGRSSLTIKTTGGTGDADIYAQLGTAPSTTSYLKKSDGSTSVETISITSPAAGTYYVLVNAYASFSGVTLTASF</sequence>
<evidence type="ECO:0000259" key="2">
    <source>
        <dbReference type="Pfam" id="PF04151"/>
    </source>
</evidence>
<dbReference type="InterPro" id="IPR007312">
    <property type="entry name" value="Phosphoesterase"/>
</dbReference>
<dbReference type="GO" id="GO:0042578">
    <property type="term" value="F:phosphoric ester hydrolase activity"/>
    <property type="evidence" value="ECO:0007669"/>
    <property type="project" value="UniProtKB-ARBA"/>
</dbReference>
<dbReference type="Pfam" id="PF04151">
    <property type="entry name" value="PPC"/>
    <property type="match status" value="1"/>
</dbReference>
<proteinExistence type="predicted"/>
<keyword evidence="1" id="KW-0378">Hydrolase</keyword>
<dbReference type="EMBL" id="JACOFZ010000002">
    <property type="protein sequence ID" value="MBC3881588.1"/>
    <property type="molecule type" value="Genomic_DNA"/>
</dbReference>
<dbReference type="PANTHER" id="PTHR31956:SF1">
    <property type="entry name" value="NON-SPECIFIC PHOSPHOLIPASE C1"/>
    <property type="match status" value="1"/>
</dbReference>
<evidence type="ECO:0000313" key="4">
    <source>
        <dbReference type="Proteomes" id="UP000627446"/>
    </source>
</evidence>
<dbReference type="RefSeq" id="WP_186915915.1">
    <property type="nucleotide sequence ID" value="NZ_JACOFZ010000002.1"/>
</dbReference>
<dbReference type="AlphaFoldDB" id="A0A923HPM5"/>
<protein>
    <submittedName>
        <fullName evidence="3">Pre-peptidase C-terminal domain-containing protein</fullName>
    </submittedName>
</protein>
<comment type="caution">
    <text evidence="3">The sequence shown here is derived from an EMBL/GenBank/DDBJ whole genome shotgun (WGS) entry which is preliminary data.</text>
</comment>